<accession>A0AAW8F7J6</accession>
<organism evidence="2 3">
    <name type="scientific">Streptomyces canus</name>
    <dbReference type="NCBI Taxonomy" id="58343"/>
    <lineage>
        <taxon>Bacteria</taxon>
        <taxon>Bacillati</taxon>
        <taxon>Actinomycetota</taxon>
        <taxon>Actinomycetes</taxon>
        <taxon>Kitasatosporales</taxon>
        <taxon>Streptomycetaceae</taxon>
        <taxon>Streptomyces</taxon>
        <taxon>Streptomyces aurantiacus group</taxon>
    </lineage>
</organism>
<dbReference type="Proteomes" id="UP001234216">
    <property type="component" value="Unassembled WGS sequence"/>
</dbReference>
<name>A0AAW8F7J6_9ACTN</name>
<protein>
    <submittedName>
        <fullName evidence="2">Uncharacterized protein</fullName>
    </submittedName>
</protein>
<proteinExistence type="predicted"/>
<sequence>MLDARRRNVVFVTIMLGMLLAARDQTLVGTWAAPSAPRSSARSAPTPCPPNPKDGIASAVRVGGGSDAAAFTRAATSPEGLYRLPPAVATLGFVVALFLEQVELRDSARAGSTDMGEGSASPSGADSQRALEASVGKIIDSTDLDTACRIMTVSDTRLDVAGAWAVTQVELHARTVGHASLGMIAARRLPPDVLLPVFGRMVEEGCPTRDGTVLSHTRTGGRAAQVIGTAWGNWLADRVQQGIGRPSGTDLRAAVNTIAKRLLVEDLNNGLPRRARELAGSSTA</sequence>
<feature type="region of interest" description="Disordered" evidence="1">
    <location>
        <begin position="109"/>
        <end position="129"/>
    </location>
</feature>
<dbReference type="EMBL" id="JAUSZV010000005">
    <property type="protein sequence ID" value="MDQ0906096.1"/>
    <property type="molecule type" value="Genomic_DNA"/>
</dbReference>
<evidence type="ECO:0000256" key="1">
    <source>
        <dbReference type="SAM" id="MobiDB-lite"/>
    </source>
</evidence>
<reference evidence="2" key="1">
    <citation type="submission" date="2023-07" db="EMBL/GenBank/DDBJ databases">
        <title>Comparative genomics of wheat-associated soil bacteria to identify genetic determinants of phenazine resistance.</title>
        <authorList>
            <person name="Mouncey N."/>
        </authorList>
    </citation>
    <scope>NUCLEOTIDE SEQUENCE</scope>
    <source>
        <strain evidence="2">V4I22</strain>
    </source>
</reference>
<evidence type="ECO:0000313" key="2">
    <source>
        <dbReference type="EMBL" id="MDQ0906096.1"/>
    </source>
</evidence>
<dbReference type="AlphaFoldDB" id="A0AAW8F7J6"/>
<evidence type="ECO:0000313" key="3">
    <source>
        <dbReference type="Proteomes" id="UP001234216"/>
    </source>
</evidence>
<feature type="compositionally biased region" description="Low complexity" evidence="1">
    <location>
        <begin position="34"/>
        <end position="45"/>
    </location>
</feature>
<comment type="caution">
    <text evidence="2">The sequence shown here is derived from an EMBL/GenBank/DDBJ whole genome shotgun (WGS) entry which is preliminary data.</text>
</comment>
<feature type="region of interest" description="Disordered" evidence="1">
    <location>
        <begin position="34"/>
        <end position="57"/>
    </location>
</feature>
<gene>
    <name evidence="2" type="ORF">QFZ22_002081</name>
</gene>